<keyword evidence="2" id="KW-1185">Reference proteome</keyword>
<comment type="caution">
    <text evidence="1">The sequence shown here is derived from an EMBL/GenBank/DDBJ whole genome shotgun (WGS) entry which is preliminary data.</text>
</comment>
<dbReference type="AlphaFoldDB" id="A0A3A4K3J4"/>
<evidence type="ECO:0000313" key="1">
    <source>
        <dbReference type="EMBL" id="RJO74783.1"/>
    </source>
</evidence>
<name>A0A3A4K3J4_9NOCA</name>
<proteinExistence type="predicted"/>
<protein>
    <submittedName>
        <fullName evidence="1">Uncharacterized protein</fullName>
    </submittedName>
</protein>
<dbReference type="Proteomes" id="UP000266677">
    <property type="component" value="Unassembled WGS sequence"/>
</dbReference>
<organism evidence="1 2">
    <name type="scientific">Nocardia panacis</name>
    <dbReference type="NCBI Taxonomy" id="2340916"/>
    <lineage>
        <taxon>Bacteria</taxon>
        <taxon>Bacillati</taxon>
        <taxon>Actinomycetota</taxon>
        <taxon>Actinomycetes</taxon>
        <taxon>Mycobacteriales</taxon>
        <taxon>Nocardiaceae</taxon>
        <taxon>Nocardia</taxon>
    </lineage>
</organism>
<accession>A0A3A4K3J4</accession>
<sequence>MGFYDYRCMISGVSLRGAQAVAVALRPVQNGYRPLSLGVIGQYDRYGCVDGVLADHGTEVLADYFLARLRDGRFAVRAEWTGFTRATERLHIEELFQCFERNYDALDDRSAAVATFDGEPVFLALIAHAIWDAFADSDINTGDGAIDTAESHATPNDLAALLTDSPTAEIYGPHATTLAPQLRHLLAVDQFLAATTLRWSPQSDQTQRYAESPGTQHFSDDMRRLLTQAESDYADTPHLRAALKTYADSIHDLLDDA</sequence>
<gene>
    <name evidence="1" type="ORF">D5S18_15140</name>
</gene>
<dbReference type="RefSeq" id="WP_120041436.1">
    <property type="nucleotide sequence ID" value="NZ_QZFU01000019.1"/>
</dbReference>
<dbReference type="EMBL" id="QZFU01000019">
    <property type="protein sequence ID" value="RJO74783.1"/>
    <property type="molecule type" value="Genomic_DNA"/>
</dbReference>
<dbReference type="OrthoDB" id="4770995at2"/>
<reference evidence="1 2" key="1">
    <citation type="submission" date="2018-09" db="EMBL/GenBank/DDBJ databases">
        <title>YIM PH21274 draft genome.</title>
        <authorList>
            <person name="Miao C."/>
        </authorList>
    </citation>
    <scope>NUCLEOTIDE SEQUENCE [LARGE SCALE GENOMIC DNA]</scope>
    <source>
        <strain evidence="1 2">YIM PH 21724</strain>
    </source>
</reference>
<evidence type="ECO:0000313" key="2">
    <source>
        <dbReference type="Proteomes" id="UP000266677"/>
    </source>
</evidence>